<keyword evidence="7 14" id="KW-0812">Transmembrane</keyword>
<keyword evidence="13 14" id="KW-0472">Membrane</keyword>
<reference evidence="17" key="1">
    <citation type="submission" date="2020-04" db="EMBL/GenBank/DDBJ databases">
        <title>Deep metagenomics examines the oral microbiome during advanced dental caries in children, revealing novel taxa and co-occurrences with host molecules.</title>
        <authorList>
            <person name="Baker J.L."/>
            <person name="Morton J.T."/>
            <person name="Dinis M."/>
            <person name="Alvarez R."/>
            <person name="Tran N.C."/>
            <person name="Knight R."/>
            <person name="Edlund A."/>
        </authorList>
    </citation>
    <scope>NUCLEOTIDE SEQUENCE</scope>
    <source>
        <strain evidence="17">JCVI_23_bin.16</strain>
    </source>
</reference>
<keyword evidence="6" id="KW-0808">Transferase</keyword>
<evidence type="ECO:0000256" key="9">
    <source>
        <dbReference type="ARBA" id="ARBA00022777"/>
    </source>
</evidence>
<evidence type="ECO:0000256" key="12">
    <source>
        <dbReference type="ARBA" id="ARBA00023012"/>
    </source>
</evidence>
<dbReference type="Gene3D" id="6.10.340.10">
    <property type="match status" value="1"/>
</dbReference>
<dbReference type="Proteomes" id="UP000757900">
    <property type="component" value="Unassembled WGS sequence"/>
</dbReference>
<evidence type="ECO:0000256" key="8">
    <source>
        <dbReference type="ARBA" id="ARBA00022741"/>
    </source>
</evidence>
<evidence type="ECO:0000256" key="1">
    <source>
        <dbReference type="ARBA" id="ARBA00000085"/>
    </source>
</evidence>
<name>A0A929QSU9_ABIDE</name>
<feature type="domain" description="HAMP" evidence="16">
    <location>
        <begin position="106"/>
        <end position="152"/>
    </location>
</feature>
<comment type="catalytic activity">
    <reaction evidence="1">
        <text>ATP + protein L-histidine = ADP + protein N-phospho-L-histidine.</text>
        <dbReference type="EC" id="2.7.13.3"/>
    </reaction>
</comment>
<dbReference type="EMBL" id="JABZFV010000003">
    <property type="protein sequence ID" value="MBF0934160.1"/>
    <property type="molecule type" value="Genomic_DNA"/>
</dbReference>
<keyword evidence="8" id="KW-0547">Nucleotide-binding</keyword>
<dbReference type="InterPro" id="IPR036890">
    <property type="entry name" value="HATPase_C_sf"/>
</dbReference>
<evidence type="ECO:0000313" key="17">
    <source>
        <dbReference type="EMBL" id="MBF0934160.1"/>
    </source>
</evidence>
<dbReference type="InterPro" id="IPR036097">
    <property type="entry name" value="HisK_dim/P_sf"/>
</dbReference>
<dbReference type="GO" id="GO:0005524">
    <property type="term" value="F:ATP binding"/>
    <property type="evidence" value="ECO:0007669"/>
    <property type="project" value="UniProtKB-KW"/>
</dbReference>
<dbReference type="InterPro" id="IPR003661">
    <property type="entry name" value="HisK_dim/P_dom"/>
</dbReference>
<feature type="transmembrane region" description="Helical" evidence="14">
    <location>
        <begin position="74"/>
        <end position="95"/>
    </location>
</feature>
<dbReference type="GO" id="GO:0005886">
    <property type="term" value="C:plasma membrane"/>
    <property type="evidence" value="ECO:0007669"/>
    <property type="project" value="UniProtKB-SubCell"/>
</dbReference>
<dbReference type="SUPFAM" id="SSF55874">
    <property type="entry name" value="ATPase domain of HSP90 chaperone/DNA topoisomerase II/histidine kinase"/>
    <property type="match status" value="1"/>
</dbReference>
<dbReference type="SUPFAM" id="SSF47384">
    <property type="entry name" value="Homodimeric domain of signal transducing histidine kinase"/>
    <property type="match status" value="1"/>
</dbReference>
<gene>
    <name evidence="17" type="ORF">HXK00_00780</name>
</gene>
<comment type="subcellular location">
    <subcellularLocation>
        <location evidence="2">Cell membrane</location>
        <topology evidence="2">Multi-pass membrane protein</topology>
    </subcellularLocation>
</comment>
<dbReference type="GO" id="GO:0000155">
    <property type="term" value="F:phosphorelay sensor kinase activity"/>
    <property type="evidence" value="ECO:0007669"/>
    <property type="project" value="InterPro"/>
</dbReference>
<evidence type="ECO:0000256" key="5">
    <source>
        <dbReference type="ARBA" id="ARBA00022553"/>
    </source>
</evidence>
<evidence type="ECO:0000256" key="14">
    <source>
        <dbReference type="SAM" id="Phobius"/>
    </source>
</evidence>
<evidence type="ECO:0000256" key="4">
    <source>
        <dbReference type="ARBA" id="ARBA00022475"/>
    </source>
</evidence>
<comment type="caution">
    <text evidence="17">The sequence shown here is derived from an EMBL/GenBank/DDBJ whole genome shotgun (WGS) entry which is preliminary data.</text>
</comment>
<dbReference type="InterPro" id="IPR004358">
    <property type="entry name" value="Sig_transdc_His_kin-like_C"/>
</dbReference>
<evidence type="ECO:0000256" key="2">
    <source>
        <dbReference type="ARBA" id="ARBA00004651"/>
    </source>
</evidence>
<evidence type="ECO:0000259" key="16">
    <source>
        <dbReference type="PROSITE" id="PS50885"/>
    </source>
</evidence>
<keyword evidence="10" id="KW-0067">ATP-binding</keyword>
<evidence type="ECO:0000259" key="15">
    <source>
        <dbReference type="PROSITE" id="PS50109"/>
    </source>
</evidence>
<dbReference type="PRINTS" id="PR00344">
    <property type="entry name" value="BCTRLSENSOR"/>
</dbReference>
<evidence type="ECO:0000313" key="18">
    <source>
        <dbReference type="Proteomes" id="UP000757900"/>
    </source>
</evidence>
<evidence type="ECO:0000256" key="10">
    <source>
        <dbReference type="ARBA" id="ARBA00022840"/>
    </source>
</evidence>
<dbReference type="FunFam" id="3.30.565.10:FF:000013">
    <property type="entry name" value="Two-component sensor histidine kinase"/>
    <property type="match status" value="1"/>
</dbReference>
<dbReference type="EC" id="2.7.13.3" evidence="3"/>
<dbReference type="SMART" id="SM00387">
    <property type="entry name" value="HATPase_c"/>
    <property type="match status" value="1"/>
</dbReference>
<sequence length="387" mass="44754">MKDKDKKATQPLSMRLTRSERSELVVEAIITMSLIFFLYLSALLIYRQAIDYKLNFFGLDTTLRHMLGLTRQQIIVSVYIFSLASCVVAIFVTNWRVKRRINQMKLAHILDYLKYIAQGHYEIRIPQTDLGEMDEVVSSINHLVDSTVRAIEEERKIEKSKDELITNIGHDIRTPLTSVIGYLGLIENQQYHSQEELARYAHVAYRKAQQMQSLVQDLFTYTATRQTTTEISPVQVQVLRFMEQLVADFELSAREKTIELRLDIRPKNLVASFDVDKMARVFHNLLSNALKYGIGAHYIELLAYQEEDYIYFKVKNDGQPLDQSELEDIFQRSYRADQSRSANQPGTGLGLAIVRNIVELHHGRVYAEVEGKETIFTIEIPQKSPQQ</sequence>
<evidence type="ECO:0000256" key="3">
    <source>
        <dbReference type="ARBA" id="ARBA00012438"/>
    </source>
</evidence>
<dbReference type="Gene3D" id="3.30.565.10">
    <property type="entry name" value="Histidine kinase-like ATPase, C-terminal domain"/>
    <property type="match status" value="1"/>
</dbReference>
<dbReference type="PANTHER" id="PTHR45528:SF1">
    <property type="entry name" value="SENSOR HISTIDINE KINASE CPXA"/>
    <property type="match status" value="1"/>
</dbReference>
<keyword evidence="12" id="KW-0902">Two-component regulatory system</keyword>
<accession>A0A929QSU9</accession>
<dbReference type="Pfam" id="PF00512">
    <property type="entry name" value="HisKA"/>
    <property type="match status" value="1"/>
</dbReference>
<keyword evidence="4" id="KW-1003">Cell membrane</keyword>
<organism evidence="17 18">
    <name type="scientific">Abiotrophia defectiva</name>
    <name type="common">Streptococcus defectivus</name>
    <dbReference type="NCBI Taxonomy" id="46125"/>
    <lineage>
        <taxon>Bacteria</taxon>
        <taxon>Bacillati</taxon>
        <taxon>Bacillota</taxon>
        <taxon>Bacilli</taxon>
        <taxon>Lactobacillales</taxon>
        <taxon>Aerococcaceae</taxon>
        <taxon>Abiotrophia</taxon>
    </lineage>
</organism>
<dbReference type="AlphaFoldDB" id="A0A929QSU9"/>
<feature type="transmembrane region" description="Helical" evidence="14">
    <location>
        <begin position="24"/>
        <end position="46"/>
    </location>
</feature>
<feature type="domain" description="Histidine kinase" evidence="15">
    <location>
        <begin position="167"/>
        <end position="384"/>
    </location>
</feature>
<dbReference type="CDD" id="cd00082">
    <property type="entry name" value="HisKA"/>
    <property type="match status" value="1"/>
</dbReference>
<dbReference type="InterPro" id="IPR005467">
    <property type="entry name" value="His_kinase_dom"/>
</dbReference>
<keyword evidence="9 17" id="KW-0418">Kinase</keyword>
<evidence type="ECO:0000256" key="6">
    <source>
        <dbReference type="ARBA" id="ARBA00022679"/>
    </source>
</evidence>
<protein>
    <recommendedName>
        <fullName evidence="3">histidine kinase</fullName>
        <ecNumber evidence="3">2.7.13.3</ecNumber>
    </recommendedName>
</protein>
<dbReference type="InterPro" id="IPR003660">
    <property type="entry name" value="HAMP_dom"/>
</dbReference>
<keyword evidence="5" id="KW-0597">Phosphoprotein</keyword>
<dbReference type="PANTHER" id="PTHR45528">
    <property type="entry name" value="SENSOR HISTIDINE KINASE CPXA"/>
    <property type="match status" value="1"/>
</dbReference>
<evidence type="ECO:0000256" key="13">
    <source>
        <dbReference type="ARBA" id="ARBA00023136"/>
    </source>
</evidence>
<dbReference type="InterPro" id="IPR050398">
    <property type="entry name" value="HssS/ArlS-like"/>
</dbReference>
<evidence type="ECO:0000256" key="7">
    <source>
        <dbReference type="ARBA" id="ARBA00022692"/>
    </source>
</evidence>
<dbReference type="Gene3D" id="1.10.287.130">
    <property type="match status" value="1"/>
</dbReference>
<dbReference type="InterPro" id="IPR003594">
    <property type="entry name" value="HATPase_dom"/>
</dbReference>
<proteinExistence type="predicted"/>
<dbReference type="PROSITE" id="PS50885">
    <property type="entry name" value="HAMP"/>
    <property type="match status" value="1"/>
</dbReference>
<dbReference type="Pfam" id="PF02518">
    <property type="entry name" value="HATPase_c"/>
    <property type="match status" value="1"/>
</dbReference>
<dbReference type="RefSeq" id="WP_303766032.1">
    <property type="nucleotide sequence ID" value="NZ_CAJPUI010000011.1"/>
</dbReference>
<evidence type="ECO:0000256" key="11">
    <source>
        <dbReference type="ARBA" id="ARBA00022989"/>
    </source>
</evidence>
<keyword evidence="11 14" id="KW-1133">Transmembrane helix</keyword>
<dbReference type="SMART" id="SM00388">
    <property type="entry name" value="HisKA"/>
    <property type="match status" value="1"/>
</dbReference>
<dbReference type="PROSITE" id="PS50109">
    <property type="entry name" value="HIS_KIN"/>
    <property type="match status" value="1"/>
</dbReference>